<name>F8F362_GRAC1</name>
<dbReference type="OrthoDB" id="9806505at2"/>
<dbReference type="eggNOG" id="COG0716">
    <property type="taxonomic scope" value="Bacteria"/>
</dbReference>
<evidence type="ECO:0008006" key="3">
    <source>
        <dbReference type="Google" id="ProtNLM"/>
    </source>
</evidence>
<dbReference type="STRING" id="744872.Spica_2276"/>
<accession>F8F362</accession>
<dbReference type="Proteomes" id="UP000000503">
    <property type="component" value="Chromosome"/>
</dbReference>
<evidence type="ECO:0000313" key="2">
    <source>
        <dbReference type="Proteomes" id="UP000000503"/>
    </source>
</evidence>
<dbReference type="HOGENOM" id="CLU_068890_3_1_12"/>
<dbReference type="InterPro" id="IPR029039">
    <property type="entry name" value="Flavoprotein-like_sf"/>
</dbReference>
<dbReference type="EMBL" id="CP002868">
    <property type="protein sequence ID" value="AEJ20388.1"/>
    <property type="molecule type" value="Genomic_DNA"/>
</dbReference>
<gene>
    <name evidence="1" type="ordered locus">Spica_2276</name>
</gene>
<dbReference type="KEGG" id="scd:Spica_2276"/>
<dbReference type="SUPFAM" id="SSF52218">
    <property type="entry name" value="Flavoproteins"/>
    <property type="match status" value="1"/>
</dbReference>
<evidence type="ECO:0000313" key="1">
    <source>
        <dbReference type="EMBL" id="AEJ20388.1"/>
    </source>
</evidence>
<sequence>MAQGIIVYVTRTGNCRKLAELAAKETGFPVHEVQDLVNRKGLWGWLKAGFQASTGTASPIKEAELNLAEPDTIILVYPVWASSVCPPIRTWLRKHTKEIQNKKIGLITSNLGSPGERVRASFEREFYPLKAFTVIQERETETERLQKVRIFIENLLKN</sequence>
<proteinExistence type="predicted"/>
<organism evidence="1 2">
    <name type="scientific">Gracilinema caldarium (strain ATCC 51460 / DSM 7334 / H1)</name>
    <name type="common">Treponema caldarium</name>
    <dbReference type="NCBI Taxonomy" id="744872"/>
    <lineage>
        <taxon>Bacteria</taxon>
        <taxon>Pseudomonadati</taxon>
        <taxon>Spirochaetota</taxon>
        <taxon>Spirochaetia</taxon>
        <taxon>Spirochaetales</taxon>
        <taxon>Breznakiellaceae</taxon>
        <taxon>Gracilinema</taxon>
    </lineage>
</organism>
<dbReference type="AlphaFoldDB" id="F8F362"/>
<protein>
    <recommendedName>
        <fullName evidence="3">Flavodoxin-like domain-containing protein</fullName>
    </recommendedName>
</protein>
<dbReference type="Gene3D" id="3.40.50.360">
    <property type="match status" value="1"/>
</dbReference>
<dbReference type="RefSeq" id="WP_013969669.1">
    <property type="nucleotide sequence ID" value="NC_015732.1"/>
</dbReference>
<reference evidence="2" key="1">
    <citation type="journal article" date="2013" name="Stand. Genomic Sci.">
        <title>Genome sequence of the thermophilic fresh-water bacterium Spirochaeta caldaria type strain (H1(T)), reclassification of Spirochaeta caldaria, Spirochaeta stenostrepta, and Spirochaeta zuelzerae in the genus Treponema as Treponema caldaria comb. nov., Treponema stenostrepta comb. nov., and Treponema zuelzerae comb. nov., and emendation of the genus Treponema.</title>
        <authorList>
            <person name="Abt B."/>
            <person name="Goker M."/>
            <person name="Scheuner C."/>
            <person name="Han C."/>
            <person name="Lu M."/>
            <person name="Misra M."/>
            <person name="Lapidus A."/>
            <person name="Nolan M."/>
            <person name="Lucas S."/>
            <person name="Hammon N."/>
            <person name="Deshpande S."/>
            <person name="Cheng J.F."/>
            <person name="Tapia R."/>
            <person name="Goodwin L.A."/>
            <person name="Pitluck S."/>
            <person name="Liolios K."/>
            <person name="Pagani I."/>
            <person name="Ivanova N."/>
            <person name="Mavromatis K."/>
            <person name="Mikhailova N."/>
            <person name="Huntemann M."/>
            <person name="Pati A."/>
            <person name="Chen A."/>
            <person name="Palaniappan K."/>
            <person name="Land M."/>
            <person name="Hauser L."/>
            <person name="Jeffries C.D."/>
            <person name="Rohde M."/>
            <person name="Spring S."/>
            <person name="Gronow S."/>
            <person name="Detter J.C."/>
            <person name="Bristow J."/>
            <person name="Eisen J.A."/>
            <person name="Markowitz V."/>
            <person name="Hugenholtz P."/>
            <person name="Kyrpides N.C."/>
            <person name="Woyke T."/>
            <person name="Klenk H.P."/>
        </authorList>
    </citation>
    <scope>NUCLEOTIDE SEQUENCE</scope>
    <source>
        <strain evidence="2">ATCC 51460 / DSM 7334 / H1</strain>
    </source>
</reference>
<keyword evidence="2" id="KW-1185">Reference proteome</keyword>